<evidence type="ECO:0000256" key="6">
    <source>
        <dbReference type="ARBA" id="ARBA00022741"/>
    </source>
</evidence>
<evidence type="ECO:0000313" key="12">
    <source>
        <dbReference type="Proteomes" id="UP000670152"/>
    </source>
</evidence>
<evidence type="ECO:0000256" key="7">
    <source>
        <dbReference type="ARBA" id="ARBA00022840"/>
    </source>
</evidence>
<comment type="pathway">
    <text evidence="1 10">Sulfur metabolism; glutathione biosynthesis; glutathione from L-cysteine and L-glutamate: step 1/2.</text>
</comment>
<comment type="caution">
    <text evidence="11">The sequence shown here is derived from an EMBL/GenBank/DDBJ whole genome shotgun (WGS) entry which is preliminary data.</text>
</comment>
<dbReference type="PANTHER" id="PTHR11164">
    <property type="entry name" value="GLUTAMATE CYSTEINE LIGASE"/>
    <property type="match status" value="1"/>
</dbReference>
<accession>A0A836FDW6</accession>
<keyword evidence="12" id="KW-1185">Reference proteome</keyword>
<proteinExistence type="inferred from homology"/>
<protein>
    <recommendedName>
        <fullName evidence="3 10">Glutamate--cysteine ligase</fullName>
        <ecNumber evidence="3 10">6.3.2.2</ecNumber>
    </recommendedName>
    <alternativeName>
        <fullName evidence="9 10">Gamma-ECS</fullName>
    </alternativeName>
    <alternativeName>
        <fullName evidence="8 10">Gamma-glutamylcysteine synthetase</fullName>
    </alternativeName>
</protein>
<keyword evidence="5 10" id="KW-0317">Glutathione biosynthesis</keyword>
<evidence type="ECO:0000256" key="5">
    <source>
        <dbReference type="ARBA" id="ARBA00022684"/>
    </source>
</evidence>
<comment type="similarity">
    <text evidence="2 10">Belongs to the glutamate--cysteine ligase type 3 family.</text>
</comment>
<dbReference type="Gene3D" id="3.30.590.50">
    <property type="match status" value="1"/>
</dbReference>
<keyword evidence="4 10" id="KW-0436">Ligase</keyword>
<dbReference type="GO" id="GO:0005524">
    <property type="term" value="F:ATP binding"/>
    <property type="evidence" value="ECO:0007669"/>
    <property type="project" value="UniProtKB-UniRule"/>
</dbReference>
<organism evidence="11 12">
    <name type="scientific">Acromyrmex heyeri</name>
    <dbReference type="NCBI Taxonomy" id="230685"/>
    <lineage>
        <taxon>Eukaryota</taxon>
        <taxon>Metazoa</taxon>
        <taxon>Ecdysozoa</taxon>
        <taxon>Arthropoda</taxon>
        <taxon>Hexapoda</taxon>
        <taxon>Insecta</taxon>
        <taxon>Pterygota</taxon>
        <taxon>Neoptera</taxon>
        <taxon>Endopterygota</taxon>
        <taxon>Hymenoptera</taxon>
        <taxon>Apocrita</taxon>
        <taxon>Aculeata</taxon>
        <taxon>Formicoidea</taxon>
        <taxon>Formicidae</taxon>
        <taxon>Myrmicinae</taxon>
        <taxon>Acromyrmex</taxon>
    </lineage>
</organism>
<evidence type="ECO:0000256" key="8">
    <source>
        <dbReference type="ARBA" id="ARBA00030585"/>
    </source>
</evidence>
<dbReference type="UniPathway" id="UPA00142">
    <property type="reaction ID" value="UER00209"/>
</dbReference>
<dbReference type="GO" id="GO:0004357">
    <property type="term" value="F:glutamate-cysteine ligase activity"/>
    <property type="evidence" value="ECO:0007669"/>
    <property type="project" value="UniProtKB-UniRule"/>
</dbReference>
<keyword evidence="6 10" id="KW-0547">Nucleotide-binding</keyword>
<dbReference type="OrthoDB" id="7939818at2759"/>
<name>A0A836FDW6_9HYME</name>
<evidence type="ECO:0000256" key="10">
    <source>
        <dbReference type="RuleBase" id="RU367135"/>
    </source>
</evidence>
<feature type="non-terminal residue" evidence="11">
    <location>
        <position position="332"/>
    </location>
</feature>
<dbReference type="GO" id="GO:0017109">
    <property type="term" value="C:glutamate-cysteine ligase complex"/>
    <property type="evidence" value="ECO:0007669"/>
    <property type="project" value="TreeGrafter"/>
</dbReference>
<evidence type="ECO:0000313" key="11">
    <source>
        <dbReference type="EMBL" id="KAG5331686.1"/>
    </source>
</evidence>
<feature type="non-terminal residue" evidence="11">
    <location>
        <position position="1"/>
    </location>
</feature>
<dbReference type="InterPro" id="IPR004308">
    <property type="entry name" value="GCS"/>
</dbReference>
<dbReference type="SUPFAM" id="SSF55931">
    <property type="entry name" value="Glutamine synthetase/guanido kinase"/>
    <property type="match status" value="1"/>
</dbReference>
<dbReference type="AlphaFoldDB" id="A0A836FDW6"/>
<dbReference type="GO" id="GO:0006750">
    <property type="term" value="P:glutathione biosynthetic process"/>
    <property type="evidence" value="ECO:0007669"/>
    <property type="project" value="UniProtKB-UniRule"/>
</dbReference>
<evidence type="ECO:0000256" key="3">
    <source>
        <dbReference type="ARBA" id="ARBA00012220"/>
    </source>
</evidence>
<dbReference type="EC" id="6.3.2.2" evidence="3 10"/>
<reference evidence="11 12" key="1">
    <citation type="submission" date="2020-02" db="EMBL/GenBank/DDBJ databases">
        <title>Relaxed selection underlies rapid genomic changes in the transitions from sociality to social parasitism in ants.</title>
        <authorList>
            <person name="Bi X."/>
        </authorList>
    </citation>
    <scope>NUCLEOTIDE SEQUENCE [LARGE SCALE GENOMIC DNA]</scope>
    <source>
        <strain evidence="11">BGI-DK2014b</strain>
        <tissue evidence="11">Whole body</tissue>
    </source>
</reference>
<comment type="catalytic activity">
    <reaction evidence="10">
        <text>L-cysteine + L-glutamate + ATP = gamma-L-glutamyl-L-cysteine + ADP + phosphate + H(+)</text>
        <dbReference type="Rhea" id="RHEA:13285"/>
        <dbReference type="ChEBI" id="CHEBI:15378"/>
        <dbReference type="ChEBI" id="CHEBI:29985"/>
        <dbReference type="ChEBI" id="CHEBI:30616"/>
        <dbReference type="ChEBI" id="CHEBI:35235"/>
        <dbReference type="ChEBI" id="CHEBI:43474"/>
        <dbReference type="ChEBI" id="CHEBI:58173"/>
        <dbReference type="ChEBI" id="CHEBI:456216"/>
        <dbReference type="EC" id="6.3.2.2"/>
    </reaction>
</comment>
<dbReference type="PANTHER" id="PTHR11164:SF0">
    <property type="entry name" value="GLUTAMATE--CYSTEINE LIGASE CATALYTIC SUBUNIT"/>
    <property type="match status" value="1"/>
</dbReference>
<evidence type="ECO:0000256" key="9">
    <source>
        <dbReference type="ARBA" id="ARBA00032122"/>
    </source>
</evidence>
<evidence type="ECO:0000256" key="2">
    <source>
        <dbReference type="ARBA" id="ARBA00008100"/>
    </source>
</evidence>
<dbReference type="Proteomes" id="UP000670152">
    <property type="component" value="Unassembled WGS sequence"/>
</dbReference>
<dbReference type="InterPro" id="IPR014746">
    <property type="entry name" value="Gln_synth/guanido_kin_cat_dom"/>
</dbReference>
<dbReference type="EMBL" id="JAANIB010005529">
    <property type="protein sequence ID" value="KAG5331686.1"/>
    <property type="molecule type" value="Genomic_DNA"/>
</dbReference>
<evidence type="ECO:0000256" key="1">
    <source>
        <dbReference type="ARBA" id="ARBA00005006"/>
    </source>
</evidence>
<sequence length="332" mass="38329">IGSPIFPVIAYICMDHFEKEAFRKTSKKPEVLFHYVDDTFSLLAVLVSKKADGILGHQVYRKHMQTRQSVSDTQPDERILSILPYIKVEYILVKFDDDAKTAKLSLRAMEILRILNEKETEDPDNVKSLWRPEYGAYMLEGTPGKPYGGLLAHFNVVEANMRYRRQEATKLLHPNEVLMSLTVFPRVGAPDFTDPLTHPTPNTGASRSLFFPDEAIYPGHPRFKTLTRNIRERRREKVAINIPRCWVPQQIRPQSLLFRLSVLAVFFLHVWFDETTKFVRLQGEVANYPVKLAVCARKNDRPMQKIAERTNKRDKREIDETTLKGCADTSVL</sequence>
<gene>
    <name evidence="11" type="primary">Gclc_1</name>
    <name evidence="11" type="ORF">G6Z77_0008453</name>
</gene>
<evidence type="ECO:0000256" key="4">
    <source>
        <dbReference type="ARBA" id="ARBA00022598"/>
    </source>
</evidence>
<keyword evidence="7 10" id="KW-0067">ATP-binding</keyword>